<protein>
    <recommendedName>
        <fullName evidence="3">Ferritin-like domain-containing protein</fullName>
    </recommendedName>
</protein>
<dbReference type="AlphaFoldDB" id="A0AA37WYN9"/>
<dbReference type="EMBL" id="BSPO01000003">
    <property type="protein sequence ID" value="GLS84035.1"/>
    <property type="molecule type" value="Genomic_DNA"/>
</dbReference>
<evidence type="ECO:0000313" key="2">
    <source>
        <dbReference type="Proteomes" id="UP001157439"/>
    </source>
</evidence>
<dbReference type="RefSeq" id="WP_095498479.1">
    <property type="nucleotide sequence ID" value="NZ_BSPO01000003.1"/>
</dbReference>
<keyword evidence="2" id="KW-1185">Reference proteome</keyword>
<name>A0AA37WYN9_9GAMM</name>
<gene>
    <name evidence="1" type="ORF">GCM10007894_20120</name>
</gene>
<dbReference type="Proteomes" id="UP001157439">
    <property type="component" value="Unassembled WGS sequence"/>
</dbReference>
<dbReference type="InterPro" id="IPR009078">
    <property type="entry name" value="Ferritin-like_SF"/>
</dbReference>
<organism evidence="1 2">
    <name type="scientific">Paraferrimonas haliotis</name>
    <dbReference type="NCBI Taxonomy" id="2013866"/>
    <lineage>
        <taxon>Bacteria</taxon>
        <taxon>Pseudomonadati</taxon>
        <taxon>Pseudomonadota</taxon>
        <taxon>Gammaproteobacteria</taxon>
        <taxon>Alteromonadales</taxon>
        <taxon>Ferrimonadaceae</taxon>
        <taxon>Paraferrimonas</taxon>
    </lineage>
</organism>
<proteinExistence type="predicted"/>
<sequence length="235" mass="26672">MSPSSRCFPLPADSPIIAVSQGEHDINRWFRQFAPTRLSFTDEQALSLAQLMPLLLCGEQSAQLVFSQHAQLLPANSQSQRALLLVERDESRHDQALEWVLQQLPASSQQHRSQRLSQRFYARLGRSQTTAEQFINIAALDACVTQVMRAMSVSTLGRNHPFSQLCQLIMRDEAKHVYVSRQYAAENGASFAQMHQRAVTISNSLFELLSSQHRAFEHLGVDLDNLERKLVSKWQ</sequence>
<reference evidence="1 2" key="1">
    <citation type="journal article" date="2014" name="Int. J. Syst. Evol. Microbiol.">
        <title>Complete genome sequence of Corynebacterium casei LMG S-19264T (=DSM 44701T), isolated from a smear-ripened cheese.</title>
        <authorList>
            <consortium name="US DOE Joint Genome Institute (JGI-PGF)"/>
            <person name="Walter F."/>
            <person name="Albersmeier A."/>
            <person name="Kalinowski J."/>
            <person name="Ruckert C."/>
        </authorList>
    </citation>
    <scope>NUCLEOTIDE SEQUENCE [LARGE SCALE GENOMIC DNA]</scope>
    <source>
        <strain evidence="1 2">NBRC 112785</strain>
    </source>
</reference>
<dbReference type="SUPFAM" id="SSF47240">
    <property type="entry name" value="Ferritin-like"/>
    <property type="match status" value="1"/>
</dbReference>
<evidence type="ECO:0000313" key="1">
    <source>
        <dbReference type="EMBL" id="GLS84035.1"/>
    </source>
</evidence>
<accession>A0AA37WYN9</accession>
<evidence type="ECO:0008006" key="3">
    <source>
        <dbReference type="Google" id="ProtNLM"/>
    </source>
</evidence>
<comment type="caution">
    <text evidence="1">The sequence shown here is derived from an EMBL/GenBank/DDBJ whole genome shotgun (WGS) entry which is preliminary data.</text>
</comment>